<evidence type="ECO:0000256" key="8">
    <source>
        <dbReference type="SAM" id="MobiDB-lite"/>
    </source>
</evidence>
<reference evidence="9 10" key="1">
    <citation type="submission" date="2018-06" db="EMBL/GenBank/DDBJ databases">
        <title>Natronomonas sp. F16-60 a new haloarchaeon isolated from a solar saltern of Isla Cristina, Huelva, Spain.</title>
        <authorList>
            <person name="Duran-Viseras A."/>
            <person name="Sanchez-Porro C."/>
            <person name="Ventosa A."/>
        </authorList>
    </citation>
    <scope>NUCLEOTIDE SEQUENCE [LARGE SCALE GENOMIC DNA]</scope>
    <source>
        <strain evidence="9 10">F16-60</strain>
    </source>
</reference>
<dbReference type="HAMAP" id="MF_00039">
    <property type="entry name" value="Adenylate_kinase_AK6"/>
    <property type="match status" value="1"/>
</dbReference>
<feature type="binding site" evidence="7">
    <location>
        <position position="10"/>
    </location>
    <ligand>
        <name>ATP</name>
        <dbReference type="ChEBI" id="CHEBI:30616"/>
    </ligand>
</feature>
<comment type="caution">
    <text evidence="9">The sequence shown here is derived from an EMBL/GenBank/DDBJ whole genome shotgun (WGS) entry which is preliminary data.</text>
</comment>
<dbReference type="GO" id="GO:0016887">
    <property type="term" value="F:ATP hydrolysis activity"/>
    <property type="evidence" value="ECO:0007669"/>
    <property type="project" value="InterPro"/>
</dbReference>
<feature type="binding site" evidence="7">
    <location>
        <position position="13"/>
    </location>
    <ligand>
        <name>ATP</name>
        <dbReference type="ChEBI" id="CHEBI:30616"/>
    </ligand>
</feature>
<dbReference type="SUPFAM" id="SSF52540">
    <property type="entry name" value="P-loop containing nucleoside triphosphate hydrolases"/>
    <property type="match status" value="1"/>
</dbReference>
<keyword evidence="4 7" id="KW-0547">Nucleotide-binding</keyword>
<sequence>MRVAVTGTPGTGKTTATALLAEREGFDHQVVHLNDLVREYDLVESTDAERDSLVVDLDAVRAHLATAYDDDADLLVESHLAHLLPTDRVVVLRAHPVTVRERLVDRGESEASATENAASAEPPPALARKARENAESEALDVILSAAVDRHGADAVHEVDTTDRDPTAVADAIAAVVAGERDPAVGVVEFSDYLVGEGAPGFAPMESGPDADGGGDGG</sequence>
<comment type="subunit">
    <text evidence="7">Interacts with uS11. Not a structural component of 40S pre-ribosomes, but transiently interacts with them by binding to uS11.</text>
</comment>
<dbReference type="EMBL" id="QMDX01000008">
    <property type="protein sequence ID" value="TSD13301.1"/>
    <property type="molecule type" value="Genomic_DNA"/>
</dbReference>
<dbReference type="InterPro" id="IPR020618">
    <property type="entry name" value="Adenyl_kinase_AK6"/>
</dbReference>
<gene>
    <name evidence="9" type="ORF">DP107_12450</name>
</gene>
<organism evidence="9 10">
    <name type="scientific">Haloglomus irregulare</name>
    <dbReference type="NCBI Taxonomy" id="2234134"/>
    <lineage>
        <taxon>Archaea</taxon>
        <taxon>Methanobacteriati</taxon>
        <taxon>Methanobacteriota</taxon>
        <taxon>Stenosarchaea group</taxon>
        <taxon>Halobacteria</taxon>
        <taxon>Halobacteriales</taxon>
        <taxon>Natronomonadaceae</taxon>
        <taxon>Haloglomus</taxon>
    </lineage>
</organism>
<evidence type="ECO:0000256" key="4">
    <source>
        <dbReference type="ARBA" id="ARBA00022741"/>
    </source>
</evidence>
<keyword evidence="6 7" id="KW-0067">ATP-binding</keyword>
<dbReference type="EC" id="2.7.4.3" evidence="7"/>
<comment type="catalytic activity">
    <reaction evidence="7">
        <text>AMP + ATP = 2 ADP</text>
        <dbReference type="Rhea" id="RHEA:12973"/>
        <dbReference type="ChEBI" id="CHEBI:30616"/>
        <dbReference type="ChEBI" id="CHEBI:456215"/>
        <dbReference type="ChEBI" id="CHEBI:456216"/>
        <dbReference type="EC" id="2.7.4.3"/>
    </reaction>
</comment>
<dbReference type="RefSeq" id="WP_144262487.1">
    <property type="nucleotide sequence ID" value="NZ_QMDX01000008.1"/>
</dbReference>
<evidence type="ECO:0000256" key="7">
    <source>
        <dbReference type="HAMAP-Rule" id="MF_00039"/>
    </source>
</evidence>
<feature type="region of interest" description="LID" evidence="7">
    <location>
        <begin position="105"/>
        <end position="115"/>
    </location>
</feature>
<keyword evidence="1 7" id="KW-0690">Ribosome biogenesis</keyword>
<evidence type="ECO:0000313" key="10">
    <source>
        <dbReference type="Proteomes" id="UP000319894"/>
    </source>
</evidence>
<dbReference type="PANTHER" id="PTHR12595">
    <property type="entry name" value="POS9-ACTIVATING FACTOR FAP7-RELATED"/>
    <property type="match status" value="1"/>
</dbReference>
<dbReference type="InParanoid" id="A0A554N7C3"/>
<comment type="similarity">
    <text evidence="7">Belongs to the adenylate kinase family. AK6 subfamily.</text>
</comment>
<name>A0A554N7C3_9EURY</name>
<dbReference type="InterPro" id="IPR027417">
    <property type="entry name" value="P-loop_NTPase"/>
</dbReference>
<dbReference type="PANTHER" id="PTHR12595:SF0">
    <property type="entry name" value="ADENYLATE KINASE ISOENZYME 6"/>
    <property type="match status" value="1"/>
</dbReference>
<feature type="region of interest" description="Disordered" evidence="8">
    <location>
        <begin position="197"/>
        <end position="217"/>
    </location>
</feature>
<evidence type="ECO:0000256" key="6">
    <source>
        <dbReference type="ARBA" id="ARBA00022840"/>
    </source>
</evidence>
<feature type="binding site" evidence="7">
    <location>
        <position position="14"/>
    </location>
    <ligand>
        <name>ATP</name>
        <dbReference type="ChEBI" id="CHEBI:30616"/>
    </ligand>
</feature>
<comment type="caution">
    <text evidence="7">Lacks conserved residue(s) required for the propagation of feature annotation.</text>
</comment>
<feature type="compositionally biased region" description="Low complexity" evidence="8">
    <location>
        <begin position="110"/>
        <end position="120"/>
    </location>
</feature>
<keyword evidence="5 7" id="KW-0418">Kinase</keyword>
<feature type="binding site" evidence="7">
    <location>
        <position position="12"/>
    </location>
    <ligand>
        <name>ATP</name>
        <dbReference type="ChEBI" id="CHEBI:30616"/>
    </ligand>
</feature>
<evidence type="ECO:0000256" key="3">
    <source>
        <dbReference type="ARBA" id="ARBA00022679"/>
    </source>
</evidence>
<dbReference type="GO" id="GO:0006364">
    <property type="term" value="P:rRNA processing"/>
    <property type="evidence" value="ECO:0007669"/>
    <property type="project" value="UniProtKB-KW"/>
</dbReference>
<dbReference type="Gene3D" id="3.40.50.300">
    <property type="entry name" value="P-loop containing nucleotide triphosphate hydrolases"/>
    <property type="match status" value="1"/>
</dbReference>
<dbReference type="GO" id="GO:0042274">
    <property type="term" value="P:ribosomal small subunit biogenesis"/>
    <property type="evidence" value="ECO:0007669"/>
    <property type="project" value="UniProtKB-UniRule"/>
</dbReference>
<evidence type="ECO:0000256" key="1">
    <source>
        <dbReference type="ARBA" id="ARBA00022517"/>
    </source>
</evidence>
<dbReference type="GO" id="GO:0004017">
    <property type="term" value="F:AMP kinase activity"/>
    <property type="evidence" value="ECO:0007669"/>
    <property type="project" value="UniProtKB-UniRule"/>
</dbReference>
<dbReference type="AlphaFoldDB" id="A0A554N7C3"/>
<evidence type="ECO:0000256" key="5">
    <source>
        <dbReference type="ARBA" id="ARBA00022777"/>
    </source>
</evidence>
<feature type="binding site" evidence="7">
    <location>
        <position position="15"/>
    </location>
    <ligand>
        <name>ATP</name>
        <dbReference type="ChEBI" id="CHEBI:30616"/>
    </ligand>
</feature>
<dbReference type="Proteomes" id="UP000319894">
    <property type="component" value="Unassembled WGS sequence"/>
</dbReference>
<accession>A0A554N7C3</accession>
<feature type="region of interest" description="Disordered" evidence="8">
    <location>
        <begin position="103"/>
        <end position="133"/>
    </location>
</feature>
<evidence type="ECO:0000256" key="2">
    <source>
        <dbReference type="ARBA" id="ARBA00022552"/>
    </source>
</evidence>
<comment type="function">
    <text evidence="7">Broad-specificity nucleoside monophosphate (NMP) kinase that catalyzes the reversible transfer of the terminal phosphate group between nucleoside triphosphates and monophosphates. Has also ATPase activity. Involved in the late maturation steps of the 30S ribosomal particles, specifically 16S rRNA maturation. While NMP activity is not required for ribosome maturation, ATPase activity is. Associates transiently with small ribosomal subunit protein uS11. ATP hydrolysis breaks the interaction with uS11. May temporarily remove uS11 from the ribosome to enable a conformational change of the ribosomal RNA that is needed for the final maturation step of the small ribosomal subunit.</text>
</comment>
<protein>
    <recommendedName>
        <fullName evidence="7">Putative adenylate kinase</fullName>
        <shortName evidence="7">AK</shortName>
        <ecNumber evidence="7">2.7.4.3</ecNumber>
    </recommendedName>
    <alternativeName>
        <fullName evidence="7">ATP-AMP transphosphorylase</fullName>
    </alternativeName>
</protein>
<feature type="binding site" evidence="7">
    <location>
        <position position="106"/>
    </location>
    <ligand>
        <name>ATP</name>
        <dbReference type="ChEBI" id="CHEBI:30616"/>
    </ligand>
</feature>
<proteinExistence type="inferred from homology"/>
<comment type="catalytic activity">
    <reaction evidence="7">
        <text>ATP + H2O = ADP + phosphate + H(+)</text>
        <dbReference type="Rhea" id="RHEA:13065"/>
        <dbReference type="ChEBI" id="CHEBI:15377"/>
        <dbReference type="ChEBI" id="CHEBI:15378"/>
        <dbReference type="ChEBI" id="CHEBI:30616"/>
        <dbReference type="ChEBI" id="CHEBI:43474"/>
        <dbReference type="ChEBI" id="CHEBI:456216"/>
    </reaction>
</comment>
<keyword evidence="3 7" id="KW-0808">Transferase</keyword>
<keyword evidence="2 7" id="KW-0698">rRNA processing</keyword>
<dbReference type="FunCoup" id="A0A554N7C3">
    <property type="interactions" value="178"/>
</dbReference>
<evidence type="ECO:0000313" key="9">
    <source>
        <dbReference type="EMBL" id="TSD13301.1"/>
    </source>
</evidence>
<dbReference type="Pfam" id="PF13238">
    <property type="entry name" value="AAA_18"/>
    <property type="match status" value="1"/>
</dbReference>
<dbReference type="GO" id="GO:0005524">
    <property type="term" value="F:ATP binding"/>
    <property type="evidence" value="ECO:0007669"/>
    <property type="project" value="UniProtKB-UniRule"/>
</dbReference>
<keyword evidence="10" id="KW-1185">Reference proteome</keyword>
<dbReference type="OrthoDB" id="8730at2157"/>